<keyword evidence="4" id="KW-0472">Membrane</keyword>
<dbReference type="SMART" id="SM00091">
    <property type="entry name" value="PAS"/>
    <property type="match status" value="2"/>
</dbReference>
<dbReference type="InterPro" id="IPR000014">
    <property type="entry name" value="PAS"/>
</dbReference>
<dbReference type="InterPro" id="IPR029787">
    <property type="entry name" value="Nucleotide_cyclase"/>
</dbReference>
<feature type="domain" description="GGDEF" evidence="6">
    <location>
        <begin position="365"/>
        <end position="502"/>
    </location>
</feature>
<sequence>MNYKIPLCLLVLVLANVSYLVIVHFVPDWHVPYKDELAEALLGLDGTVFMVFFIGYLWQWRAEALAANDEEAQEAAYYEMPVLSPQNQDYLRVIEHIPDFLCLKDRDGHWLRASRSYLLSLNLQDVDYIGKTDDELIAFPQSNARALRLSGIQDKSAWHLRRKVKETRVIPRLDNKSEILEIIRTPVFDVMQNRLYLLVTGHFVDQTEKTKLGQVEQAFQVCHWCFVFLDAQFRINRVNPAFTQLTGYVFDEINHQPMSRIIDDQIELIRTDFFNNEQEVLWSGELNCRHKNGKLLPVRLDIIAIAQEGQEVSYFATLFDITAQKQSEQRVMQIAHYDDLTGLVNRVVFFNRLNLFLKEVKHKTYFAVIFFIDLDRFKTVNDSLGHDAGNSLLKDTAVRLRAIMREDDVVARLSGDEFALLLLNQTSHEQALYSASMIAGEIIHKLSEVYHIQSREVFIGASVGISMYPDDGTTAEVLLKHADIAMYEAKKQGRNNYQFYKKDYAAATQDRLLMELDLRKALEKNELQLYYQPQYYAASRTIFGAEVLIRWFQGSTKPPKMIPPDKFISIAEETGLIVEIGEWIMKVACLQMKKWLLADYPLKQVSVNVSARQFTDNNFLKSVEDALSQAKLDSKHLELEITESMLVGDIKQIELQLQRLKKMGIKIALDDFGTGYSSLSYLKSFPIDVLKIDQSFIREMTVESKDARLTSAIIEMGHSLGQKIIAEGVETEQQLEYLTHRGCDIIQGYFFSKPLPTQDMTNLLAKEAQRHLTSSQRKALPSSSQDTGFFDKGLL</sequence>
<dbReference type="CDD" id="cd01948">
    <property type="entry name" value="EAL"/>
    <property type="match status" value="1"/>
</dbReference>
<dbReference type="Proteomes" id="UP000237423">
    <property type="component" value="Unassembled WGS sequence"/>
</dbReference>
<dbReference type="SMART" id="SM00086">
    <property type="entry name" value="PAC"/>
    <property type="match status" value="1"/>
</dbReference>
<dbReference type="Pfam" id="PF00990">
    <property type="entry name" value="GGDEF"/>
    <property type="match status" value="1"/>
</dbReference>
<name>A0A2S5CLJ6_9GAMM</name>
<evidence type="ECO:0000259" key="6">
    <source>
        <dbReference type="PROSITE" id="PS50887"/>
    </source>
</evidence>
<feature type="region of interest" description="Disordered" evidence="3">
    <location>
        <begin position="773"/>
        <end position="795"/>
    </location>
</feature>
<dbReference type="GO" id="GO:0071111">
    <property type="term" value="F:cyclic-guanylate-specific phosphodiesterase activity"/>
    <property type="evidence" value="ECO:0007669"/>
    <property type="project" value="UniProtKB-EC"/>
</dbReference>
<dbReference type="InterPro" id="IPR043128">
    <property type="entry name" value="Rev_trsase/Diguanyl_cyclase"/>
</dbReference>
<keyword evidence="2" id="KW-0973">c-di-GMP</keyword>
<evidence type="ECO:0000313" key="8">
    <source>
        <dbReference type="Proteomes" id="UP000237423"/>
    </source>
</evidence>
<feature type="transmembrane region" description="Helical" evidence="4">
    <location>
        <begin position="38"/>
        <end position="58"/>
    </location>
</feature>
<keyword evidence="4" id="KW-0812">Transmembrane</keyword>
<dbReference type="SUPFAM" id="SSF141868">
    <property type="entry name" value="EAL domain-like"/>
    <property type="match status" value="1"/>
</dbReference>
<dbReference type="SUPFAM" id="SSF55785">
    <property type="entry name" value="PYP-like sensor domain (PAS domain)"/>
    <property type="match status" value="1"/>
</dbReference>
<dbReference type="EMBL" id="PGFZ01000005">
    <property type="protein sequence ID" value="POZ51689.1"/>
    <property type="molecule type" value="Genomic_DNA"/>
</dbReference>
<dbReference type="CDD" id="cd00130">
    <property type="entry name" value="PAS"/>
    <property type="match status" value="1"/>
</dbReference>
<protein>
    <recommendedName>
        <fullName evidence="1">cyclic-guanylate-specific phosphodiesterase</fullName>
        <ecNumber evidence="1">3.1.4.52</ecNumber>
    </recommendedName>
</protein>
<evidence type="ECO:0000313" key="7">
    <source>
        <dbReference type="EMBL" id="POZ51689.1"/>
    </source>
</evidence>
<dbReference type="PROSITE" id="PS50887">
    <property type="entry name" value="GGDEF"/>
    <property type="match status" value="1"/>
</dbReference>
<gene>
    <name evidence="7" type="ORF">AADEFJLK_02559</name>
</gene>
<feature type="compositionally biased region" description="Polar residues" evidence="3">
    <location>
        <begin position="773"/>
        <end position="787"/>
    </location>
</feature>
<keyword evidence="4" id="KW-1133">Transmembrane helix</keyword>
<feature type="transmembrane region" description="Helical" evidence="4">
    <location>
        <begin position="7"/>
        <end position="26"/>
    </location>
</feature>
<dbReference type="FunFam" id="3.20.20.450:FF:000001">
    <property type="entry name" value="Cyclic di-GMP phosphodiesterase yahA"/>
    <property type="match status" value="1"/>
</dbReference>
<dbReference type="EC" id="3.1.4.52" evidence="1"/>
<comment type="caution">
    <text evidence="7">The sequence shown here is derived from an EMBL/GenBank/DDBJ whole genome shotgun (WGS) entry which is preliminary data.</text>
</comment>
<evidence type="ECO:0000256" key="4">
    <source>
        <dbReference type="SAM" id="Phobius"/>
    </source>
</evidence>
<dbReference type="PROSITE" id="PS50883">
    <property type="entry name" value="EAL"/>
    <property type="match status" value="1"/>
</dbReference>
<dbReference type="CDD" id="cd01949">
    <property type="entry name" value="GGDEF"/>
    <property type="match status" value="1"/>
</dbReference>
<dbReference type="RefSeq" id="WP_103974556.1">
    <property type="nucleotide sequence ID" value="NZ_PGFZ01000005.1"/>
</dbReference>
<dbReference type="InterPro" id="IPR052155">
    <property type="entry name" value="Biofilm_reg_signaling"/>
</dbReference>
<proteinExistence type="predicted"/>
<dbReference type="SMART" id="SM00267">
    <property type="entry name" value="GGDEF"/>
    <property type="match status" value="1"/>
</dbReference>
<feature type="domain" description="EAL" evidence="5">
    <location>
        <begin position="511"/>
        <end position="768"/>
    </location>
</feature>
<dbReference type="PANTHER" id="PTHR44757:SF2">
    <property type="entry name" value="BIOFILM ARCHITECTURE MAINTENANCE PROTEIN MBAA"/>
    <property type="match status" value="1"/>
</dbReference>
<dbReference type="Gene3D" id="3.30.70.270">
    <property type="match status" value="1"/>
</dbReference>
<dbReference type="Pfam" id="PF00563">
    <property type="entry name" value="EAL"/>
    <property type="match status" value="1"/>
</dbReference>
<dbReference type="InterPro" id="IPR035919">
    <property type="entry name" value="EAL_sf"/>
</dbReference>
<dbReference type="SMART" id="SM00052">
    <property type="entry name" value="EAL"/>
    <property type="match status" value="1"/>
</dbReference>
<dbReference type="Pfam" id="PF13426">
    <property type="entry name" value="PAS_9"/>
    <property type="match status" value="1"/>
</dbReference>
<dbReference type="InterPro" id="IPR000160">
    <property type="entry name" value="GGDEF_dom"/>
</dbReference>
<dbReference type="SUPFAM" id="SSF55073">
    <property type="entry name" value="Nucleotide cyclase"/>
    <property type="match status" value="1"/>
</dbReference>
<dbReference type="Gene3D" id="3.20.20.450">
    <property type="entry name" value="EAL domain"/>
    <property type="match status" value="1"/>
</dbReference>
<dbReference type="PANTHER" id="PTHR44757">
    <property type="entry name" value="DIGUANYLATE CYCLASE DGCP"/>
    <property type="match status" value="1"/>
</dbReference>
<dbReference type="NCBIfam" id="TIGR00229">
    <property type="entry name" value="sensory_box"/>
    <property type="match status" value="1"/>
</dbReference>
<organism evidence="7 8">
    <name type="scientific">Methylovulum psychrotolerans</name>
    <dbReference type="NCBI Taxonomy" id="1704499"/>
    <lineage>
        <taxon>Bacteria</taxon>
        <taxon>Pseudomonadati</taxon>
        <taxon>Pseudomonadota</taxon>
        <taxon>Gammaproteobacteria</taxon>
        <taxon>Methylococcales</taxon>
        <taxon>Methylococcaceae</taxon>
        <taxon>Methylovulum</taxon>
    </lineage>
</organism>
<dbReference type="InterPro" id="IPR001633">
    <property type="entry name" value="EAL_dom"/>
</dbReference>
<accession>A0A2S5CLJ6</accession>
<dbReference type="InterPro" id="IPR001610">
    <property type="entry name" value="PAC"/>
</dbReference>
<dbReference type="AlphaFoldDB" id="A0A2S5CLJ6"/>
<evidence type="ECO:0000256" key="1">
    <source>
        <dbReference type="ARBA" id="ARBA00012282"/>
    </source>
</evidence>
<reference evidence="7 8" key="1">
    <citation type="submission" date="2017-11" db="EMBL/GenBank/DDBJ databases">
        <title>Draft Genome Sequence of Methylobacter psychrotolerans Sph1T, an Obligate Methanotroph from Low-Temperature Environments.</title>
        <authorList>
            <person name="Oshkin I.Y."/>
            <person name="Miroshnikov K."/>
            <person name="Belova S.E."/>
            <person name="Korzhenkov A."/>
            <person name="Toshchakov S.V."/>
            <person name="Dedysh S.N."/>
        </authorList>
    </citation>
    <scope>NUCLEOTIDE SEQUENCE [LARGE SCALE GENOMIC DNA]</scope>
    <source>
        <strain evidence="7 8">Sph1</strain>
    </source>
</reference>
<dbReference type="NCBIfam" id="TIGR00254">
    <property type="entry name" value="GGDEF"/>
    <property type="match status" value="1"/>
</dbReference>
<evidence type="ECO:0000256" key="2">
    <source>
        <dbReference type="ARBA" id="ARBA00022636"/>
    </source>
</evidence>
<dbReference type="InterPro" id="IPR035965">
    <property type="entry name" value="PAS-like_dom_sf"/>
</dbReference>
<evidence type="ECO:0000259" key="5">
    <source>
        <dbReference type="PROSITE" id="PS50883"/>
    </source>
</evidence>
<evidence type="ECO:0000256" key="3">
    <source>
        <dbReference type="SAM" id="MobiDB-lite"/>
    </source>
</evidence>
<dbReference type="Gene3D" id="3.30.450.20">
    <property type="entry name" value="PAS domain"/>
    <property type="match status" value="2"/>
</dbReference>